<evidence type="ECO:0000256" key="1">
    <source>
        <dbReference type="SAM" id="Phobius"/>
    </source>
</evidence>
<dbReference type="EMBL" id="CAJNNV010033263">
    <property type="protein sequence ID" value="CAE8643092.1"/>
    <property type="molecule type" value="Genomic_DNA"/>
</dbReference>
<evidence type="ECO:0000313" key="3">
    <source>
        <dbReference type="EMBL" id="CAE8646777.1"/>
    </source>
</evidence>
<keyword evidence="1" id="KW-0812">Transmembrane</keyword>
<dbReference type="Proteomes" id="UP000654075">
    <property type="component" value="Unassembled WGS sequence"/>
</dbReference>
<feature type="transmembrane region" description="Helical" evidence="1">
    <location>
        <begin position="140"/>
        <end position="161"/>
    </location>
</feature>
<dbReference type="EMBL" id="CAJNNW010004796">
    <property type="protein sequence ID" value="CAE8646777.1"/>
    <property type="molecule type" value="Genomic_DNA"/>
</dbReference>
<organism evidence="3 4">
    <name type="scientific">Polarella glacialis</name>
    <name type="common">Dinoflagellate</name>
    <dbReference type="NCBI Taxonomy" id="89957"/>
    <lineage>
        <taxon>Eukaryota</taxon>
        <taxon>Sar</taxon>
        <taxon>Alveolata</taxon>
        <taxon>Dinophyceae</taxon>
        <taxon>Suessiales</taxon>
        <taxon>Suessiaceae</taxon>
        <taxon>Polarella</taxon>
    </lineage>
</organism>
<comment type="caution">
    <text evidence="3">The sequence shown here is derived from an EMBL/GenBank/DDBJ whole genome shotgun (WGS) entry which is preliminary data.</text>
</comment>
<dbReference type="AlphaFoldDB" id="A0A813I6U1"/>
<name>A0A813I6U1_POLGL</name>
<sequence>MANQNQRGSILLACVAMLMGFLSLWACWVISGASFVSVASKMGSTHTAVHIGNGYQERMSPRDHDKTFSVSDAAGATVEVANKKRPFGILRYSPGKDNIGSMVMEIIPLKSHYPGDPQGQAFAAGVQSGRFLKSIFCSNYIFSGKHMFLLAVVLFFICVFLPE</sequence>
<evidence type="ECO:0000313" key="2">
    <source>
        <dbReference type="EMBL" id="CAE8643092.1"/>
    </source>
</evidence>
<accession>A0A813I6U1</accession>
<reference evidence="3" key="1">
    <citation type="submission" date="2021-02" db="EMBL/GenBank/DDBJ databases">
        <authorList>
            <person name="Dougan E. K."/>
            <person name="Rhodes N."/>
            <person name="Thang M."/>
            <person name="Chan C."/>
        </authorList>
    </citation>
    <scope>NUCLEOTIDE SEQUENCE</scope>
</reference>
<keyword evidence="1" id="KW-1133">Transmembrane helix</keyword>
<protein>
    <submittedName>
        <fullName evidence="3">Uncharacterized protein</fullName>
    </submittedName>
</protein>
<gene>
    <name evidence="2" type="ORF">PGLA1383_LOCUS57458</name>
    <name evidence="3" type="ORF">PGLA2088_LOCUS5105</name>
</gene>
<proteinExistence type="predicted"/>
<dbReference type="Proteomes" id="UP000626109">
    <property type="component" value="Unassembled WGS sequence"/>
</dbReference>
<keyword evidence="1" id="KW-0472">Membrane</keyword>
<evidence type="ECO:0000313" key="5">
    <source>
        <dbReference type="Proteomes" id="UP000654075"/>
    </source>
</evidence>
<feature type="transmembrane region" description="Helical" evidence="1">
    <location>
        <begin position="12"/>
        <end position="36"/>
    </location>
</feature>
<keyword evidence="5" id="KW-1185">Reference proteome</keyword>
<evidence type="ECO:0000313" key="4">
    <source>
        <dbReference type="Proteomes" id="UP000626109"/>
    </source>
</evidence>